<protein>
    <submittedName>
        <fullName evidence="1">Uncharacterized protein</fullName>
    </submittedName>
</protein>
<name>A0A4Y2FTD8_ARAVE</name>
<accession>A0A4Y2FTD8</accession>
<dbReference type="EMBL" id="BGPR01001044">
    <property type="protein sequence ID" value="GBM43846.1"/>
    <property type="molecule type" value="Genomic_DNA"/>
</dbReference>
<sequence>MESTSRQKILPNVPKHIRKQHSYLSSDFASEMSLHASYCTMYYTLNNGNKTWRRRKQGQAVLEEAEIRSSDALGRTVHLIHRRKSRNYVCL</sequence>
<organism evidence="1 2">
    <name type="scientific">Araneus ventricosus</name>
    <name type="common">Orbweaver spider</name>
    <name type="synonym">Epeira ventricosa</name>
    <dbReference type="NCBI Taxonomy" id="182803"/>
    <lineage>
        <taxon>Eukaryota</taxon>
        <taxon>Metazoa</taxon>
        <taxon>Ecdysozoa</taxon>
        <taxon>Arthropoda</taxon>
        <taxon>Chelicerata</taxon>
        <taxon>Arachnida</taxon>
        <taxon>Araneae</taxon>
        <taxon>Araneomorphae</taxon>
        <taxon>Entelegynae</taxon>
        <taxon>Araneoidea</taxon>
        <taxon>Araneidae</taxon>
        <taxon>Araneus</taxon>
    </lineage>
</organism>
<comment type="caution">
    <text evidence="1">The sequence shown here is derived from an EMBL/GenBank/DDBJ whole genome shotgun (WGS) entry which is preliminary data.</text>
</comment>
<reference evidence="1 2" key="1">
    <citation type="journal article" date="2019" name="Sci. Rep.">
        <title>Orb-weaving spider Araneus ventricosus genome elucidates the spidroin gene catalogue.</title>
        <authorList>
            <person name="Kono N."/>
            <person name="Nakamura H."/>
            <person name="Ohtoshi R."/>
            <person name="Moran D.A.P."/>
            <person name="Shinohara A."/>
            <person name="Yoshida Y."/>
            <person name="Fujiwara M."/>
            <person name="Mori M."/>
            <person name="Tomita M."/>
            <person name="Arakawa K."/>
        </authorList>
    </citation>
    <scope>NUCLEOTIDE SEQUENCE [LARGE SCALE GENOMIC DNA]</scope>
</reference>
<dbReference type="Proteomes" id="UP000499080">
    <property type="component" value="Unassembled WGS sequence"/>
</dbReference>
<evidence type="ECO:0000313" key="2">
    <source>
        <dbReference type="Proteomes" id="UP000499080"/>
    </source>
</evidence>
<keyword evidence="2" id="KW-1185">Reference proteome</keyword>
<dbReference type="AlphaFoldDB" id="A0A4Y2FTD8"/>
<proteinExistence type="predicted"/>
<evidence type="ECO:0000313" key="1">
    <source>
        <dbReference type="EMBL" id="GBM43846.1"/>
    </source>
</evidence>
<gene>
    <name evidence="1" type="ORF">AVEN_166240_1</name>
</gene>